<dbReference type="InterPro" id="IPR013785">
    <property type="entry name" value="Aldolase_TIM"/>
</dbReference>
<dbReference type="SUPFAM" id="SSF51395">
    <property type="entry name" value="FMN-linked oxidoreductases"/>
    <property type="match status" value="1"/>
</dbReference>
<dbReference type="Gene3D" id="3.20.20.70">
    <property type="entry name" value="Aldolase class I"/>
    <property type="match status" value="1"/>
</dbReference>
<keyword evidence="5" id="KW-0288">FMN</keyword>
<protein>
    <submittedName>
        <fullName evidence="12">2,4-dienoyl-CoA reductase</fullName>
    </submittedName>
</protein>
<keyword evidence="6" id="KW-0479">Metal-binding</keyword>
<organism evidence="12 13">
    <name type="scientific">Rhodoferax lithotrophicus</name>
    <dbReference type="NCBI Taxonomy" id="2798804"/>
    <lineage>
        <taxon>Bacteria</taxon>
        <taxon>Pseudomonadati</taxon>
        <taxon>Pseudomonadota</taxon>
        <taxon>Betaproteobacteria</taxon>
        <taxon>Burkholderiales</taxon>
        <taxon>Comamonadaceae</taxon>
        <taxon>Rhodoferax</taxon>
    </lineage>
</organism>
<evidence type="ECO:0000256" key="5">
    <source>
        <dbReference type="ARBA" id="ARBA00022643"/>
    </source>
</evidence>
<keyword evidence="8" id="KW-0408">Iron</keyword>
<dbReference type="Gene3D" id="3.40.50.720">
    <property type="entry name" value="NAD(P)-binding Rossmann-like Domain"/>
    <property type="match status" value="1"/>
</dbReference>
<dbReference type="Pfam" id="PF07992">
    <property type="entry name" value="Pyr_redox_2"/>
    <property type="match status" value="1"/>
</dbReference>
<dbReference type="InterPro" id="IPR036188">
    <property type="entry name" value="FAD/NAD-bd_sf"/>
</dbReference>
<evidence type="ECO:0000313" key="12">
    <source>
        <dbReference type="EMBL" id="BCO29568.1"/>
    </source>
</evidence>
<proteinExistence type="inferred from homology"/>
<dbReference type="Gene3D" id="3.50.50.60">
    <property type="entry name" value="FAD/NAD(P)-binding domain"/>
    <property type="match status" value="1"/>
</dbReference>
<comment type="cofactor">
    <cofactor evidence="2">
        <name>[4Fe-4S] cluster</name>
        <dbReference type="ChEBI" id="CHEBI:49883"/>
    </cofactor>
</comment>
<comment type="cofactor">
    <cofactor evidence="1">
        <name>FMN</name>
        <dbReference type="ChEBI" id="CHEBI:58210"/>
    </cofactor>
</comment>
<dbReference type="Proteomes" id="UP000824366">
    <property type="component" value="Chromosome"/>
</dbReference>
<evidence type="ECO:0000256" key="6">
    <source>
        <dbReference type="ARBA" id="ARBA00022723"/>
    </source>
</evidence>
<reference evidence="12 13" key="1">
    <citation type="journal article" date="2021" name="Microbiol. Spectr.">
        <title>A Single Bacterium Capable of Oxidation and Reduction of Iron at Circumneutral pH.</title>
        <authorList>
            <person name="Kato S."/>
            <person name="Ohkuma M."/>
        </authorList>
    </citation>
    <scope>NUCLEOTIDE SEQUENCE [LARGE SCALE GENOMIC DNA]</scope>
    <source>
        <strain evidence="12 13">MIZ03</strain>
    </source>
</reference>
<dbReference type="PANTHER" id="PTHR42917:SF2">
    <property type="entry name" value="2,4-DIENOYL-COA REDUCTASE [(2E)-ENOYL-COA-PRODUCING]"/>
    <property type="match status" value="1"/>
</dbReference>
<keyword evidence="4" id="KW-0285">Flavoprotein</keyword>
<evidence type="ECO:0000256" key="3">
    <source>
        <dbReference type="ARBA" id="ARBA00011048"/>
    </source>
</evidence>
<dbReference type="SUPFAM" id="SSF51971">
    <property type="entry name" value="Nucleotide-binding domain"/>
    <property type="match status" value="1"/>
</dbReference>
<evidence type="ECO:0000256" key="7">
    <source>
        <dbReference type="ARBA" id="ARBA00023002"/>
    </source>
</evidence>
<name>A0ABN6DCU6_9BURK</name>
<evidence type="ECO:0000313" key="13">
    <source>
        <dbReference type="Proteomes" id="UP000824366"/>
    </source>
</evidence>
<dbReference type="CDD" id="cd02930">
    <property type="entry name" value="DCR_FMN"/>
    <property type="match status" value="1"/>
</dbReference>
<sequence>MNPTLYPKLLSPLTVRNLSLRNRMVMGAMHTRLESMDKPVERIQAFYRARAEGEIGLIITGGISPNLAGRMEDDAPAMTADADLDWHRAIVDAVRGTSTQVCMQILHAGRYAKFDGCVGPSALRARINKFTPHALTIQEVYETIAAYASAARAARDIGYHAVEIMGSEGYLINEFTAPCTNQRTDEFGGSFEGRIRLPIEIIKAVRQAVGPDFAIIYRISALDLVEGGMTGEETLELARRAEAAGADILNTGIGWHEADVPTVSHNVPRGGWAYAVRRIKDAVTIPVMASNRINDPAVAESILESGQADLVSMARPLLADPDFARKARLGQAQRINTCIACNQACLDNIFKRQTATCLVNPRAGRELDWVLQPAVPVKRIAVVGAGAAGMNFAFNAAERGHRVTLFEAGPELGGQLRLARNVPGKTEFDEMLRYFRNRLADEKVTLRLNCAVTAEQFSHGDFDEVVLATGVRPRQPELPGIHRPDVLPYDQVLSGAAPVGARVLIIGAGAIAYDMVEFLLGDAPHTPPALDDFAAEYGLDISAQSAGGRAPKPERLSARRQVTLLQRSDKRPGASLAMTTGWIRRDKVQRFGVPILTGVNIQHIDDAGLHYASADGSVTTLPFDTVIVCAGQEPVRELEAQLKSIAPNLPVHVIGGADKAAELDARRAIEQASRLALEI</sequence>
<dbReference type="SUPFAM" id="SSF51905">
    <property type="entry name" value="FAD/NAD(P)-binding domain"/>
    <property type="match status" value="1"/>
</dbReference>
<evidence type="ECO:0000259" key="10">
    <source>
        <dbReference type="Pfam" id="PF00724"/>
    </source>
</evidence>
<gene>
    <name evidence="12" type="ORF">MIZ03_4491</name>
</gene>
<dbReference type="InterPro" id="IPR001155">
    <property type="entry name" value="OxRdtase_FMN_N"/>
</dbReference>
<evidence type="ECO:0000256" key="4">
    <source>
        <dbReference type="ARBA" id="ARBA00022630"/>
    </source>
</evidence>
<dbReference type="InterPro" id="IPR023753">
    <property type="entry name" value="FAD/NAD-binding_dom"/>
</dbReference>
<keyword evidence="7" id="KW-0560">Oxidoreductase</keyword>
<keyword evidence="13" id="KW-1185">Reference proteome</keyword>
<dbReference type="PANTHER" id="PTHR42917">
    <property type="entry name" value="2,4-DIENOYL-COA REDUCTASE"/>
    <property type="match status" value="1"/>
</dbReference>
<dbReference type="PRINTS" id="PR00368">
    <property type="entry name" value="FADPNR"/>
</dbReference>
<evidence type="ECO:0000256" key="9">
    <source>
        <dbReference type="ARBA" id="ARBA00023014"/>
    </source>
</evidence>
<keyword evidence="9" id="KW-0411">Iron-sulfur</keyword>
<dbReference type="RefSeq" id="WP_223905717.1">
    <property type="nucleotide sequence ID" value="NZ_AP024238.1"/>
</dbReference>
<evidence type="ECO:0000256" key="8">
    <source>
        <dbReference type="ARBA" id="ARBA00023004"/>
    </source>
</evidence>
<accession>A0ABN6DCU6</accession>
<evidence type="ECO:0000256" key="1">
    <source>
        <dbReference type="ARBA" id="ARBA00001917"/>
    </source>
</evidence>
<feature type="domain" description="FAD/NAD(P)-binding" evidence="11">
    <location>
        <begin position="379"/>
        <end position="640"/>
    </location>
</feature>
<dbReference type="Pfam" id="PF00724">
    <property type="entry name" value="Oxidored_FMN"/>
    <property type="match status" value="1"/>
</dbReference>
<feature type="domain" description="NADH:flavin oxidoreductase/NADH oxidase N-terminal" evidence="10">
    <location>
        <begin position="8"/>
        <end position="330"/>
    </location>
</feature>
<comment type="similarity">
    <text evidence="3">In the N-terminal section; belongs to the NADH:flavin oxidoreductase/NADH oxidase family.</text>
</comment>
<dbReference type="InterPro" id="IPR051793">
    <property type="entry name" value="NADH:flavin_oxidoreductase"/>
</dbReference>
<dbReference type="EMBL" id="AP024238">
    <property type="protein sequence ID" value="BCO29568.1"/>
    <property type="molecule type" value="Genomic_DNA"/>
</dbReference>
<evidence type="ECO:0000256" key="2">
    <source>
        <dbReference type="ARBA" id="ARBA00001966"/>
    </source>
</evidence>
<evidence type="ECO:0000259" key="11">
    <source>
        <dbReference type="Pfam" id="PF07992"/>
    </source>
</evidence>